<dbReference type="InterPro" id="IPR011990">
    <property type="entry name" value="TPR-like_helical_dom_sf"/>
</dbReference>
<dbReference type="GO" id="GO:0016740">
    <property type="term" value="F:transferase activity"/>
    <property type="evidence" value="ECO:0007669"/>
    <property type="project" value="UniProtKB-KW"/>
</dbReference>
<reference evidence="1" key="1">
    <citation type="submission" date="2019-08" db="EMBL/GenBank/DDBJ databases">
        <authorList>
            <consortium name="GenomeTrakr network: Whole genome sequencing for foodborne pathogen traceback"/>
        </authorList>
    </citation>
    <scope>NUCLEOTIDE SEQUENCE</scope>
    <source>
        <strain evidence="1">TTU_623</strain>
    </source>
</reference>
<name>A0A5M1DWJ2_CAMUP</name>
<dbReference type="AlphaFoldDB" id="A0A5M1DWJ2"/>
<dbReference type="EMBL" id="AAJCUB010000008">
    <property type="protein sequence ID" value="ECK6929825.1"/>
    <property type="molecule type" value="Genomic_DNA"/>
</dbReference>
<sequence>MLPPPPPEKIQNIVDKLLTREHDYTFTFELTLILVSYSFYDEAEILFEKLLKQEPYSKELWLNYALAHKYTNDEKSLAIVEKAYHHFLEYKQELEKEKNPSKEKEELLNALDDFLYMRLVVELAYLNFRLYRYDNALNVFKKVENYNAKNPQFFLFYALTLEYTGYYDKAYKCYKRAISLNADIYTSFEFSKFCLRLGRFEEGFLYYETRLHAASKFTFSQRHYNAAYAAFYENKNFLHGKKVLVYCEQGYGDTIMFSRILRSLSKVAKEVIFCPQSALFSLFNTHIQTLQKQNKIQSNLKVFAQIPQDFDYAVPICSLYFFLGVYNAKTIAKLPSPLISVEKKTRMQRAKVGICFRTSTIPHTQSLFYRNIDLEFLLEAFDGLDVELVNFTLYQKGELELPANIKDVSFELNDWLATSEALREVDLLVSIDSAIAHLSLALGIPTLVLLGDRFDWRWGKIESPKSIFWQKAHFCRVNQEGPSGIKKQICKILNYKVS</sequence>
<gene>
    <name evidence="1" type="ORF">FSE91_03190</name>
</gene>
<organism evidence="1">
    <name type="scientific">Campylobacter upsaliensis</name>
    <dbReference type="NCBI Taxonomy" id="28080"/>
    <lineage>
        <taxon>Bacteria</taxon>
        <taxon>Pseudomonadati</taxon>
        <taxon>Campylobacterota</taxon>
        <taxon>Epsilonproteobacteria</taxon>
        <taxon>Campylobacterales</taxon>
        <taxon>Campylobacteraceae</taxon>
        <taxon>Campylobacter</taxon>
    </lineage>
</organism>
<dbReference type="Gene3D" id="3.40.50.2000">
    <property type="entry name" value="Glycogen Phosphorylase B"/>
    <property type="match status" value="1"/>
</dbReference>
<dbReference type="SUPFAM" id="SSF48452">
    <property type="entry name" value="TPR-like"/>
    <property type="match status" value="1"/>
</dbReference>
<evidence type="ECO:0000313" key="1">
    <source>
        <dbReference type="EMBL" id="ECK6929825.1"/>
    </source>
</evidence>
<accession>A0A5M1DWJ2</accession>
<protein>
    <submittedName>
        <fullName evidence="1">Glycosyltransferase family 9 protein</fullName>
    </submittedName>
</protein>
<keyword evidence="1" id="KW-0808">Transferase</keyword>
<proteinExistence type="predicted"/>
<dbReference type="SUPFAM" id="SSF53756">
    <property type="entry name" value="UDP-Glycosyltransferase/glycogen phosphorylase"/>
    <property type="match status" value="1"/>
</dbReference>
<comment type="caution">
    <text evidence="1">The sequence shown here is derived from an EMBL/GenBank/DDBJ whole genome shotgun (WGS) entry which is preliminary data.</text>
</comment>
<dbReference type="Gene3D" id="1.25.40.10">
    <property type="entry name" value="Tetratricopeptide repeat domain"/>
    <property type="match status" value="1"/>
</dbReference>